<feature type="compositionally biased region" description="Polar residues" evidence="1">
    <location>
        <begin position="493"/>
        <end position="504"/>
    </location>
</feature>
<evidence type="ECO:0000256" key="1">
    <source>
        <dbReference type="SAM" id="MobiDB-lite"/>
    </source>
</evidence>
<gene>
    <name evidence="2" type="ORF">CAAN4_G15390</name>
</gene>
<proteinExistence type="predicted"/>
<dbReference type="EMBL" id="OZ004259">
    <property type="protein sequence ID" value="CAK7918897.1"/>
    <property type="molecule type" value="Genomic_DNA"/>
</dbReference>
<feature type="region of interest" description="Disordered" evidence="1">
    <location>
        <begin position="469"/>
        <end position="504"/>
    </location>
</feature>
<feature type="compositionally biased region" description="Polar residues" evidence="1">
    <location>
        <begin position="628"/>
        <end position="654"/>
    </location>
</feature>
<protein>
    <submittedName>
        <fullName evidence="2">Uncharacterized protein</fullName>
    </submittedName>
</protein>
<dbReference type="Proteomes" id="UP001497600">
    <property type="component" value="Chromosome G"/>
</dbReference>
<accession>A0ABP0EKH0</accession>
<keyword evidence="3" id="KW-1185">Reference proteome</keyword>
<feature type="compositionally biased region" description="Basic residues" evidence="1">
    <location>
        <begin position="683"/>
        <end position="708"/>
    </location>
</feature>
<evidence type="ECO:0000313" key="2">
    <source>
        <dbReference type="EMBL" id="CAK7918897.1"/>
    </source>
</evidence>
<evidence type="ECO:0000313" key="3">
    <source>
        <dbReference type="Proteomes" id="UP001497600"/>
    </source>
</evidence>
<organism evidence="2 3">
    <name type="scientific">[Candida] anglica</name>
    <dbReference type="NCBI Taxonomy" id="148631"/>
    <lineage>
        <taxon>Eukaryota</taxon>
        <taxon>Fungi</taxon>
        <taxon>Dikarya</taxon>
        <taxon>Ascomycota</taxon>
        <taxon>Saccharomycotina</taxon>
        <taxon>Pichiomycetes</taxon>
        <taxon>Debaryomycetaceae</taxon>
        <taxon>Kurtzmaniella</taxon>
    </lineage>
</organism>
<feature type="compositionally biased region" description="Polar residues" evidence="1">
    <location>
        <begin position="664"/>
        <end position="677"/>
    </location>
</feature>
<feature type="region of interest" description="Disordered" evidence="1">
    <location>
        <begin position="588"/>
        <end position="708"/>
    </location>
</feature>
<sequence length="708" mass="79658">MSMSLKFVASLRSVYLYSQERLPSLNVDSVFASSRSSTSTEDNANTFLVLRQRLEEGSLASPQASSTWWDTWEKTSDWFIRFWRYCKPELVPGPITQTRRGSFLQPPFHHAARRLISKVSSGIASRINWDLPGVCKYLECMGKNVVACNWLIGTNANRLEMIDEELFLLGAFSNERYFSEVIDLSSSPLHYEMGLSLFTSNPYSYSGASWIPHQQEPGLVMVKKEKKFAPDTRLASLVYLPKITVIMSYSSIGNSELEPFQSWLSANSKFDEFIGTIDFEPFPSMIQEKLNVLSLEYLWYSEELFLNEDNLNNFKIEEVTSPFGIFFEESPSLLDSASDSIFSSEGTSGTSDSSQCNTIQSLADIKPVGLNYSLDKYYRLENLKLQFSAKLESMEKTKNLLGQVHESTSIGQLVSKKLLEQVQLSSVLGPLKIETLLALVSGIFFVTVCQMNTIINGLTIRMANLKSDEDTSPLPEVTGESSSEHENDDEVLDSSSIMPDTTGTVELPRADTRVSYSNSSFGFTEANQVQNESSINETKDKPYHIYGWYFMNTETDWFYMSDLDDEPILENDVGPKKNFQENEKMTIYNEGVNTDRGLNRSVDADPSSMRFGEAVPTPKLKPEDNNHSDTTSIVTLQPSNTNTNHDSTACTPSDVNLPEIPPNGHSSLDPTSNNQTDNDAKNNRSKKIKKSKKKRHNTKRRTSPTAKK</sequence>
<reference evidence="2 3" key="1">
    <citation type="submission" date="2024-01" db="EMBL/GenBank/DDBJ databases">
        <authorList>
            <consortium name="Genoscope - CEA"/>
            <person name="William W."/>
        </authorList>
    </citation>
    <scope>NUCLEOTIDE SEQUENCE [LARGE SCALE GENOMIC DNA]</scope>
    <source>
        <strain evidence="2 3">29B2s-10</strain>
    </source>
</reference>
<name>A0ABP0EKH0_9ASCO</name>